<dbReference type="SUPFAM" id="SSF54001">
    <property type="entry name" value="Cysteine proteinases"/>
    <property type="match status" value="1"/>
</dbReference>
<keyword evidence="4" id="KW-0645">Protease</keyword>
<feature type="compositionally biased region" description="Low complexity" evidence="13">
    <location>
        <begin position="677"/>
        <end position="689"/>
    </location>
</feature>
<organism evidence="15 16">
    <name type="scientific">Porites lobata</name>
    <dbReference type="NCBI Taxonomy" id="104759"/>
    <lineage>
        <taxon>Eukaryota</taxon>
        <taxon>Metazoa</taxon>
        <taxon>Cnidaria</taxon>
        <taxon>Anthozoa</taxon>
        <taxon>Hexacorallia</taxon>
        <taxon>Scleractinia</taxon>
        <taxon>Fungiina</taxon>
        <taxon>Poritidae</taxon>
        <taxon>Porites</taxon>
    </lineage>
</organism>
<dbReference type="PROSITE" id="PS00973">
    <property type="entry name" value="USP_2"/>
    <property type="match status" value="1"/>
</dbReference>
<evidence type="ECO:0000256" key="6">
    <source>
        <dbReference type="ARBA" id="ARBA00022801"/>
    </source>
</evidence>
<keyword evidence="6" id="KW-0378">Hydrolase</keyword>
<reference evidence="15 16" key="1">
    <citation type="submission" date="2022-05" db="EMBL/GenBank/DDBJ databases">
        <authorList>
            <consortium name="Genoscope - CEA"/>
            <person name="William W."/>
        </authorList>
    </citation>
    <scope>NUCLEOTIDE SEQUENCE [LARGE SCALE GENOMIC DNA]</scope>
</reference>
<feature type="compositionally biased region" description="Low complexity" evidence="13">
    <location>
        <begin position="834"/>
        <end position="852"/>
    </location>
</feature>
<evidence type="ECO:0000256" key="3">
    <source>
        <dbReference type="ARBA" id="ARBA00012759"/>
    </source>
</evidence>
<dbReference type="InterPro" id="IPR038765">
    <property type="entry name" value="Papain-like_cys_pep_sf"/>
</dbReference>
<feature type="compositionally biased region" description="Basic and acidic residues" evidence="13">
    <location>
        <begin position="853"/>
        <end position="871"/>
    </location>
</feature>
<evidence type="ECO:0000313" key="16">
    <source>
        <dbReference type="Proteomes" id="UP001159405"/>
    </source>
</evidence>
<feature type="compositionally biased region" description="Basic residues" evidence="13">
    <location>
        <begin position="749"/>
        <end position="768"/>
    </location>
</feature>
<evidence type="ECO:0000256" key="4">
    <source>
        <dbReference type="ARBA" id="ARBA00022670"/>
    </source>
</evidence>
<accession>A0ABN8PCA7</accession>
<evidence type="ECO:0000313" key="15">
    <source>
        <dbReference type="EMBL" id="CAH3136958.1"/>
    </source>
</evidence>
<dbReference type="InterPro" id="IPR018200">
    <property type="entry name" value="USP_CS"/>
</dbReference>
<evidence type="ECO:0000256" key="12">
    <source>
        <dbReference type="ARBA" id="ARBA00043009"/>
    </source>
</evidence>
<evidence type="ECO:0000256" key="2">
    <source>
        <dbReference type="ARBA" id="ARBA00009085"/>
    </source>
</evidence>
<feature type="region of interest" description="Disordered" evidence="13">
    <location>
        <begin position="477"/>
        <end position="508"/>
    </location>
</feature>
<evidence type="ECO:0000256" key="9">
    <source>
        <dbReference type="ARBA" id="ARBA00041300"/>
    </source>
</evidence>
<dbReference type="PANTHER" id="PTHR24006">
    <property type="entry name" value="UBIQUITIN CARBOXYL-TERMINAL HYDROLASE"/>
    <property type="match status" value="1"/>
</dbReference>
<feature type="domain" description="USP" evidence="14">
    <location>
        <begin position="121"/>
        <end position="427"/>
    </location>
</feature>
<evidence type="ECO:0000256" key="8">
    <source>
        <dbReference type="ARBA" id="ARBA00039432"/>
    </source>
</evidence>
<feature type="region of interest" description="Disordered" evidence="13">
    <location>
        <begin position="555"/>
        <end position="1017"/>
    </location>
</feature>
<feature type="compositionally biased region" description="Basic residues" evidence="13">
    <location>
        <begin position="786"/>
        <end position="795"/>
    </location>
</feature>
<dbReference type="PROSITE" id="PS00972">
    <property type="entry name" value="USP_1"/>
    <property type="match status" value="1"/>
</dbReference>
<feature type="compositionally biased region" description="Basic residues" evidence="13">
    <location>
        <begin position="994"/>
        <end position="1017"/>
    </location>
</feature>
<feature type="compositionally biased region" description="Basic and acidic residues" evidence="13">
    <location>
        <begin position="734"/>
        <end position="748"/>
    </location>
</feature>
<proteinExistence type="inferred from homology"/>
<keyword evidence="5" id="KW-0833">Ubl conjugation pathway</keyword>
<dbReference type="Gene3D" id="3.90.70.10">
    <property type="entry name" value="Cysteine proteinases"/>
    <property type="match status" value="1"/>
</dbReference>
<feature type="compositionally biased region" description="Basic and acidic residues" evidence="13">
    <location>
        <begin position="796"/>
        <end position="811"/>
    </location>
</feature>
<feature type="compositionally biased region" description="Basic and acidic residues" evidence="13">
    <location>
        <begin position="590"/>
        <end position="617"/>
    </location>
</feature>
<evidence type="ECO:0000256" key="13">
    <source>
        <dbReference type="SAM" id="MobiDB-lite"/>
    </source>
</evidence>
<feature type="compositionally biased region" description="Basic and acidic residues" evidence="13">
    <location>
        <begin position="974"/>
        <end position="990"/>
    </location>
</feature>
<dbReference type="InterPro" id="IPR050164">
    <property type="entry name" value="Peptidase_C19"/>
</dbReference>
<dbReference type="Proteomes" id="UP001159405">
    <property type="component" value="Unassembled WGS sequence"/>
</dbReference>
<dbReference type="InterPro" id="IPR028889">
    <property type="entry name" value="USP"/>
</dbReference>
<dbReference type="EMBL" id="CALNXK010000058">
    <property type="protein sequence ID" value="CAH3136958.1"/>
    <property type="molecule type" value="Genomic_DNA"/>
</dbReference>
<gene>
    <name evidence="15" type="ORF">PLOB_00038753</name>
</gene>
<evidence type="ECO:0000256" key="7">
    <source>
        <dbReference type="ARBA" id="ARBA00022807"/>
    </source>
</evidence>
<comment type="caution">
    <text evidence="15">The sequence shown here is derived from an EMBL/GenBank/DDBJ whole genome shotgun (WGS) entry which is preliminary data.</text>
</comment>
<feature type="compositionally biased region" description="Pro residues" evidence="13">
    <location>
        <begin position="663"/>
        <end position="676"/>
    </location>
</feature>
<feature type="compositionally biased region" description="Polar residues" evidence="13">
    <location>
        <begin position="1"/>
        <end position="18"/>
    </location>
</feature>
<keyword evidence="7" id="KW-0788">Thiol protease</keyword>
<evidence type="ECO:0000256" key="1">
    <source>
        <dbReference type="ARBA" id="ARBA00000707"/>
    </source>
</evidence>
<name>A0ABN8PCA7_9CNID</name>
<dbReference type="PROSITE" id="PS50235">
    <property type="entry name" value="USP_3"/>
    <property type="match status" value="1"/>
</dbReference>
<comment type="catalytic activity">
    <reaction evidence="1">
        <text>Thiol-dependent hydrolysis of ester, thioester, amide, peptide and isopeptide bonds formed by the C-terminal Gly of ubiquitin (a 76-residue protein attached to proteins as an intracellular targeting signal).</text>
        <dbReference type="EC" id="3.4.19.12"/>
    </reaction>
</comment>
<feature type="compositionally biased region" description="Low complexity" evidence="13">
    <location>
        <begin position="478"/>
        <end position="494"/>
    </location>
</feature>
<sequence length="1017" mass="114515">MSSVAVQVMPSPSATFSKDSPIANKLASDLDAKLVSSSKQVLLQRIEFKPASKADEQYENLKKKYVPLNSQSSNYIHGSQAKLMRAEEKTNSNEELPSPKVVLFPWKNVQMSWKQVRRVGPGLNNMGNTCFLNSVLQVLTYTPPLVNYLASKEHSEKCKTVGFCMLCELQKHIIRTFSHHQGEAIKPLAIIQKLKFIAKHLRFGHQEDAHEFLRYVIDGIQKSCLAADGYTEKLDRMSKQTTMVHQVFGGYYRSQVRCLKCKNNSNTFDPLMDIMLDIKHLPSVEKALQRSVKIELLDGENLYMCPRCKRKVPAHKQFLIHRAPNILTLQLKRFDYNQIFGGKISKHVEYSEFLNLRPYMTSPGPPIKYRLYAVLVHSGYSSNSGHYYCYIRASNGVWYQMNDSIVRQVAMKAVLSQQAYLLFYTRISPSNETSKSPSLSSPTSTPKTPVPPKEHLPKVIQLNDVGTSVKPGIYFNRTPASTSTMPKSSTTPSTNHAPSVPLASSSQRPKFTFTIPVKSKGVKTDLNKAKTEEKELGEKSENIVGKDKVGSLLTGATRSEVKSPITSSGKKLEEATESEAVQNVTAKPDVSNREKIKDSSENVPLRKEGKERSDSPSKKPRPPPLFIPRVVAQGKGTPLSAAKATTPWKVTPKTTSEPVFGPMSPPPRGTMPPQPSPSSAMSDTSSTSSVMGKTGEWTVTDKTVLTPGPRLPERQHAGWQVSRKSEDEKDEVGEDKVEEKTKTDEKGSEKKKKKKKHKKEKKKKKEKKEKKYERLEESDSSEEEKKKRKKKKDKNHRSDKVNQEPSSDEKSKSKKSKRKHNDEAVVSPSKRPCLVSYDDSSSSSGNELVSSGKENKKSEKGDSRESSRESRVPVIYDDAPKKKHSARRATWDGSRASSAVDQLLSSSKGFHGYGSSVTSWDGGENSVDNSVGEPGRKRQRRDSWDDEYDRGKEKKIKKNKDTSERHRKGNPFQQEHERRSSKQGFKDRFSRQLSKNHKSHHGHFRSHSSRKYRRMSS</sequence>
<evidence type="ECO:0000256" key="5">
    <source>
        <dbReference type="ARBA" id="ARBA00022786"/>
    </source>
</evidence>
<protein>
    <recommendedName>
        <fullName evidence="8">Ubiquitin carboxyl-terminal hydrolase 36</fullName>
        <ecNumber evidence="3">3.4.19.12</ecNumber>
    </recommendedName>
    <alternativeName>
        <fullName evidence="11">Deubiquitinating enzyme 36</fullName>
    </alternativeName>
    <alternativeName>
        <fullName evidence="10">Protein scrawny</fullName>
    </alternativeName>
    <alternativeName>
        <fullName evidence="9">Ubiquitin thioesterase 36</fullName>
    </alternativeName>
    <alternativeName>
        <fullName evidence="12">Ubiquitin-specific-processing protease 36</fullName>
    </alternativeName>
</protein>
<comment type="similarity">
    <text evidence="2">Belongs to the peptidase C19 family.</text>
</comment>
<dbReference type="Pfam" id="PF00443">
    <property type="entry name" value="UCH"/>
    <property type="match status" value="1"/>
</dbReference>
<feature type="region of interest" description="Disordered" evidence="13">
    <location>
        <begin position="1"/>
        <end position="20"/>
    </location>
</feature>
<dbReference type="EC" id="3.4.19.12" evidence="3"/>
<dbReference type="CDD" id="cd02661">
    <property type="entry name" value="Peptidase_C19E"/>
    <property type="match status" value="1"/>
</dbReference>
<keyword evidence="16" id="KW-1185">Reference proteome</keyword>
<feature type="compositionally biased region" description="Low complexity" evidence="13">
    <location>
        <begin position="431"/>
        <end position="447"/>
    </location>
</feature>
<evidence type="ECO:0000256" key="11">
    <source>
        <dbReference type="ARBA" id="ARBA00042420"/>
    </source>
</evidence>
<evidence type="ECO:0000256" key="10">
    <source>
        <dbReference type="ARBA" id="ARBA00042154"/>
    </source>
</evidence>
<feature type="region of interest" description="Disordered" evidence="13">
    <location>
        <begin position="431"/>
        <end position="455"/>
    </location>
</feature>
<feature type="compositionally biased region" description="Polar residues" evidence="13">
    <location>
        <begin position="895"/>
        <end position="908"/>
    </location>
</feature>
<evidence type="ECO:0000259" key="14">
    <source>
        <dbReference type="PROSITE" id="PS50235"/>
    </source>
</evidence>
<dbReference type="PANTHER" id="PTHR24006:SF758">
    <property type="entry name" value="UBIQUITIN CARBOXYL-TERMINAL HYDROLASE 36"/>
    <property type="match status" value="1"/>
</dbReference>
<dbReference type="InterPro" id="IPR001394">
    <property type="entry name" value="Peptidase_C19_UCH"/>
</dbReference>